<evidence type="ECO:0000256" key="1">
    <source>
        <dbReference type="SAM" id="MobiDB-lite"/>
    </source>
</evidence>
<accession>A0A8J2RC93</accession>
<evidence type="ECO:0000313" key="4">
    <source>
        <dbReference type="Proteomes" id="UP000789390"/>
    </source>
</evidence>
<dbReference type="AlphaFoldDB" id="A0A8J2RC93"/>
<dbReference type="Proteomes" id="UP000789390">
    <property type="component" value="Unassembled WGS sequence"/>
</dbReference>
<sequence>MTSQMLNNKWIVLGLGLVFLIAAHQAKPVSRPSPGFSYFSRSNKLLYNHEMVPTTAKPLFYGNIPVADGRNSKSIAGRPFVANKAQPNKKGPYGMTFFKSKPKSSANNNSTVISPPVAKAPATDNINDRKNNHSNKGSHHHSIDHLEIRANNQNK</sequence>
<dbReference type="OrthoDB" id="6377101at2759"/>
<dbReference type="EMBL" id="CAKKLH010000007">
    <property type="protein sequence ID" value="CAH0098723.1"/>
    <property type="molecule type" value="Genomic_DNA"/>
</dbReference>
<keyword evidence="2" id="KW-0732">Signal</keyword>
<comment type="caution">
    <text evidence="3">The sequence shown here is derived from an EMBL/GenBank/DDBJ whole genome shotgun (WGS) entry which is preliminary data.</text>
</comment>
<evidence type="ECO:0000313" key="3">
    <source>
        <dbReference type="EMBL" id="CAH0098723.1"/>
    </source>
</evidence>
<protein>
    <submittedName>
        <fullName evidence="3">Uncharacterized protein</fullName>
    </submittedName>
</protein>
<proteinExistence type="predicted"/>
<organism evidence="3 4">
    <name type="scientific">Daphnia galeata</name>
    <dbReference type="NCBI Taxonomy" id="27404"/>
    <lineage>
        <taxon>Eukaryota</taxon>
        <taxon>Metazoa</taxon>
        <taxon>Ecdysozoa</taxon>
        <taxon>Arthropoda</taxon>
        <taxon>Crustacea</taxon>
        <taxon>Branchiopoda</taxon>
        <taxon>Diplostraca</taxon>
        <taxon>Cladocera</taxon>
        <taxon>Anomopoda</taxon>
        <taxon>Daphniidae</taxon>
        <taxon>Daphnia</taxon>
    </lineage>
</organism>
<feature type="chain" id="PRO_5035146066" evidence="2">
    <location>
        <begin position="27"/>
        <end position="155"/>
    </location>
</feature>
<keyword evidence="4" id="KW-1185">Reference proteome</keyword>
<name>A0A8J2RC93_9CRUS</name>
<evidence type="ECO:0000256" key="2">
    <source>
        <dbReference type="SAM" id="SignalP"/>
    </source>
</evidence>
<gene>
    <name evidence="3" type="ORF">DGAL_LOCUS824</name>
</gene>
<feature type="signal peptide" evidence="2">
    <location>
        <begin position="1"/>
        <end position="26"/>
    </location>
</feature>
<reference evidence="3" key="1">
    <citation type="submission" date="2021-11" db="EMBL/GenBank/DDBJ databases">
        <authorList>
            <person name="Schell T."/>
        </authorList>
    </citation>
    <scope>NUCLEOTIDE SEQUENCE</scope>
    <source>
        <strain evidence="3">M5</strain>
    </source>
</reference>
<feature type="region of interest" description="Disordered" evidence="1">
    <location>
        <begin position="79"/>
        <end position="155"/>
    </location>
</feature>